<keyword evidence="3" id="KW-1185">Reference proteome</keyword>
<dbReference type="GO" id="GO:0003964">
    <property type="term" value="F:RNA-directed DNA polymerase activity"/>
    <property type="evidence" value="ECO:0007669"/>
    <property type="project" value="UniProtKB-KW"/>
</dbReference>
<dbReference type="AlphaFoldDB" id="A0AAV4GKM6"/>
<keyword evidence="1" id="KW-0812">Transmembrane</keyword>
<keyword evidence="1" id="KW-1133">Transmembrane helix</keyword>
<keyword evidence="2" id="KW-0808">Transferase</keyword>
<evidence type="ECO:0000256" key="1">
    <source>
        <dbReference type="SAM" id="Phobius"/>
    </source>
</evidence>
<protein>
    <submittedName>
        <fullName evidence="2">Reverse transcriptase-like protein</fullName>
    </submittedName>
</protein>
<dbReference type="Proteomes" id="UP000762676">
    <property type="component" value="Unassembled WGS sequence"/>
</dbReference>
<keyword evidence="2" id="KW-0695">RNA-directed DNA polymerase</keyword>
<sequence>MFFDFSSAINTIQSNVICDKLVTFNIAPTIILWILEYLTARPQCVKLSSTLSSNTITTTAIPEAPQVVVVVVIVVVIVVVVVEVVVLLLETFSTRTVSHYAFVKIGKAD</sequence>
<organism evidence="2 3">
    <name type="scientific">Elysia marginata</name>
    <dbReference type="NCBI Taxonomy" id="1093978"/>
    <lineage>
        <taxon>Eukaryota</taxon>
        <taxon>Metazoa</taxon>
        <taxon>Spiralia</taxon>
        <taxon>Lophotrochozoa</taxon>
        <taxon>Mollusca</taxon>
        <taxon>Gastropoda</taxon>
        <taxon>Heterobranchia</taxon>
        <taxon>Euthyneura</taxon>
        <taxon>Panpulmonata</taxon>
        <taxon>Sacoglossa</taxon>
        <taxon>Placobranchoidea</taxon>
        <taxon>Plakobranchidae</taxon>
        <taxon>Elysia</taxon>
    </lineage>
</organism>
<keyword evidence="2" id="KW-0548">Nucleotidyltransferase</keyword>
<name>A0AAV4GKM6_9GAST</name>
<proteinExistence type="predicted"/>
<dbReference type="EMBL" id="BMAT01005044">
    <property type="protein sequence ID" value="GFR85982.1"/>
    <property type="molecule type" value="Genomic_DNA"/>
</dbReference>
<comment type="caution">
    <text evidence="2">The sequence shown here is derived from an EMBL/GenBank/DDBJ whole genome shotgun (WGS) entry which is preliminary data.</text>
</comment>
<gene>
    <name evidence="2" type="ORF">ElyMa_002454600</name>
</gene>
<feature type="transmembrane region" description="Helical" evidence="1">
    <location>
        <begin position="67"/>
        <end position="89"/>
    </location>
</feature>
<keyword evidence="1" id="KW-0472">Membrane</keyword>
<accession>A0AAV4GKM6</accession>
<reference evidence="2 3" key="1">
    <citation type="journal article" date="2021" name="Elife">
        <title>Chloroplast acquisition without the gene transfer in kleptoplastic sea slugs, Plakobranchus ocellatus.</title>
        <authorList>
            <person name="Maeda T."/>
            <person name="Takahashi S."/>
            <person name="Yoshida T."/>
            <person name="Shimamura S."/>
            <person name="Takaki Y."/>
            <person name="Nagai Y."/>
            <person name="Toyoda A."/>
            <person name="Suzuki Y."/>
            <person name="Arimoto A."/>
            <person name="Ishii H."/>
            <person name="Satoh N."/>
            <person name="Nishiyama T."/>
            <person name="Hasebe M."/>
            <person name="Maruyama T."/>
            <person name="Minagawa J."/>
            <person name="Obokata J."/>
            <person name="Shigenobu S."/>
        </authorList>
    </citation>
    <scope>NUCLEOTIDE SEQUENCE [LARGE SCALE GENOMIC DNA]</scope>
</reference>
<evidence type="ECO:0000313" key="3">
    <source>
        <dbReference type="Proteomes" id="UP000762676"/>
    </source>
</evidence>
<evidence type="ECO:0000313" key="2">
    <source>
        <dbReference type="EMBL" id="GFR85982.1"/>
    </source>
</evidence>